<dbReference type="OrthoDB" id="6395565at2"/>
<evidence type="ECO:0000256" key="2">
    <source>
        <dbReference type="SAM" id="SignalP"/>
    </source>
</evidence>
<proteinExistence type="predicted"/>
<dbReference type="InterPro" id="IPR022562">
    <property type="entry name" value="DUF3466"/>
</dbReference>
<accession>A0A4R1JAH6</accession>
<evidence type="ECO:0000256" key="1">
    <source>
        <dbReference type="SAM" id="Phobius"/>
    </source>
</evidence>
<gene>
    <name evidence="3" type="ORF">EV690_2524</name>
</gene>
<comment type="caution">
    <text evidence="3">The sequence shown here is derived from an EMBL/GenBank/DDBJ whole genome shotgun (WGS) entry which is preliminary data.</text>
</comment>
<keyword evidence="4" id="KW-1185">Reference proteome</keyword>
<feature type="transmembrane region" description="Helical" evidence="1">
    <location>
        <begin position="611"/>
        <end position="628"/>
    </location>
</feature>
<dbReference type="Pfam" id="PF11949">
    <property type="entry name" value="DUF3466"/>
    <property type="match status" value="1"/>
</dbReference>
<keyword evidence="1" id="KW-0812">Transmembrane</keyword>
<feature type="signal peptide" evidence="2">
    <location>
        <begin position="1"/>
        <end position="23"/>
    </location>
</feature>
<keyword evidence="1" id="KW-0472">Membrane</keyword>
<organism evidence="3 4">
    <name type="scientific">Celerinatantimonas diazotrophica</name>
    <dbReference type="NCBI Taxonomy" id="412034"/>
    <lineage>
        <taxon>Bacteria</taxon>
        <taxon>Pseudomonadati</taxon>
        <taxon>Pseudomonadota</taxon>
        <taxon>Gammaproteobacteria</taxon>
        <taxon>Celerinatantimonadaceae</taxon>
        <taxon>Celerinatantimonas</taxon>
    </lineage>
</organism>
<dbReference type="AlphaFoldDB" id="A0A4R1JAH6"/>
<keyword evidence="1" id="KW-1133">Transmembrane helix</keyword>
<dbReference type="Proteomes" id="UP000295565">
    <property type="component" value="Unassembled WGS sequence"/>
</dbReference>
<feature type="chain" id="PRO_5020448979" evidence="2">
    <location>
        <begin position="24"/>
        <end position="633"/>
    </location>
</feature>
<keyword evidence="2" id="KW-0732">Signal</keyword>
<evidence type="ECO:0000313" key="3">
    <source>
        <dbReference type="EMBL" id="TCK47494.1"/>
    </source>
</evidence>
<evidence type="ECO:0000313" key="4">
    <source>
        <dbReference type="Proteomes" id="UP000295565"/>
    </source>
</evidence>
<name>A0A4R1JAH6_9GAMM</name>
<dbReference type="RefSeq" id="WP_131913306.1">
    <property type="nucleotide sequence ID" value="NZ_OU594967.1"/>
</dbReference>
<sequence length="633" mass="68055">MKLKKLLRYIPLAALLTTGYSFADPSIPPYFSIKEVSVDQSGDLSRAQQDLEGAGMSANGDYFAANAQYIRMPFRNYDINRPYTFQYGCQYSNYICSLDWEGDDGSSATNGFDDYRQAVKNAFNGGTYTANFLAMTNTGHSLASATTTASPTFTNVKSLDSSILSRFYGLDSGSAGTHDTVITGMTATQETIGNVDAYWVTGYDFAPGSKTLPTGFVESLDGSKRIILSPNYTATNGGLSAGYTFVTIGGTLYVAGMSSTEAADSGYFDNCYKDGDENGGRYYMSCPGIRTNTTVWPLNGVTFSAGAATVAPSAEGSGWLNNDSKRAYTAAALDANSSGTMAGYSSTSDGDNVYTYARAAIYTSDGSSINRYQMTGSGLVTNNNDDDIRDQWAVGITDPISSKVYVIGNERYTDSKGHSEHNQAVNMFISQLSNVSGGVPSNGAGVVQWPLKNHQFTGSNNEIIAVDHANGLAVGRQDASNQTQTSYNGVTRRQQAFLFDVPDYMSDTGNVDKYLWSLASLTCYTEGGVAKRPYYRITNVRSVSSNGGNIYVLASGTKFSSKQNIIDGYNGTPVVLRLTHNGAGFPGTTTLSSCPSYEPHQGKYSRQGADSIWLILLLVPVVFVRLFTKQSDK</sequence>
<protein>
    <submittedName>
        <fullName evidence="3">Uncharacterized protein DUF3466</fullName>
    </submittedName>
</protein>
<reference evidence="3 4" key="1">
    <citation type="submission" date="2019-03" db="EMBL/GenBank/DDBJ databases">
        <title>Genomic Encyclopedia of Type Strains, Phase IV (KMG-IV): sequencing the most valuable type-strain genomes for metagenomic binning, comparative biology and taxonomic classification.</title>
        <authorList>
            <person name="Goeker M."/>
        </authorList>
    </citation>
    <scope>NUCLEOTIDE SEQUENCE [LARGE SCALE GENOMIC DNA]</scope>
    <source>
        <strain evidence="3 4">DSM 18577</strain>
    </source>
</reference>
<dbReference type="EMBL" id="SMGD01000014">
    <property type="protein sequence ID" value="TCK47494.1"/>
    <property type="molecule type" value="Genomic_DNA"/>
</dbReference>